<comment type="subcellular location">
    <subcellularLocation>
        <location evidence="9">Cytoplasm</location>
    </subcellularLocation>
</comment>
<gene>
    <name evidence="10" type="primary">hutH</name>
    <name evidence="10" type="ORF">FKX85_00995</name>
</gene>
<reference evidence="10 11" key="1">
    <citation type="submission" date="2019-06" db="EMBL/GenBank/DDBJ databases">
        <title>Echinicola alkalisoli sp. nov. isolated from saline soil.</title>
        <authorList>
            <person name="Sun J.-Q."/>
            <person name="Xu L."/>
        </authorList>
    </citation>
    <scope>NUCLEOTIDE SEQUENCE [LARGE SCALE GENOMIC DNA]</scope>
    <source>
        <strain evidence="10 11">LN3S3</strain>
    </source>
</reference>
<dbReference type="InterPro" id="IPR022313">
    <property type="entry name" value="Phe/His_NH3-lyase_AS"/>
</dbReference>
<dbReference type="CDD" id="cd00332">
    <property type="entry name" value="PAL-HAL"/>
    <property type="match status" value="1"/>
</dbReference>
<dbReference type="EMBL" id="CP041253">
    <property type="protein sequence ID" value="QDH81444.1"/>
    <property type="molecule type" value="Genomic_DNA"/>
</dbReference>
<dbReference type="Proteomes" id="UP000316614">
    <property type="component" value="Chromosome"/>
</dbReference>
<evidence type="ECO:0000313" key="10">
    <source>
        <dbReference type="EMBL" id="QDH81444.1"/>
    </source>
</evidence>
<evidence type="ECO:0000313" key="11">
    <source>
        <dbReference type="Proteomes" id="UP000316614"/>
    </source>
</evidence>
<dbReference type="Gene3D" id="1.20.200.10">
    <property type="entry name" value="Fumarase/aspartase (Central domain)"/>
    <property type="match status" value="1"/>
</dbReference>
<dbReference type="PROSITE" id="PS00488">
    <property type="entry name" value="PAL_HISTIDASE"/>
    <property type="match status" value="1"/>
</dbReference>
<keyword evidence="11" id="KW-1185">Reference proteome</keyword>
<dbReference type="GO" id="GO:0019556">
    <property type="term" value="P:L-histidine catabolic process to glutamate and formamide"/>
    <property type="evidence" value="ECO:0007669"/>
    <property type="project" value="UniProtKB-UniPathway"/>
</dbReference>
<dbReference type="PANTHER" id="PTHR10362">
    <property type="entry name" value="HISTIDINE AMMONIA-LYASE"/>
    <property type="match status" value="1"/>
</dbReference>
<comment type="pathway">
    <text evidence="1 8">Amino-acid degradation; L-histidine degradation into L-glutamate; N-formimidoyl-L-glutamate from L-histidine: step 1/3.</text>
</comment>
<dbReference type="AlphaFoldDB" id="A0A514CNZ9"/>
<dbReference type="Pfam" id="PF00221">
    <property type="entry name" value="Lyase_aromatic"/>
    <property type="match status" value="1"/>
</dbReference>
<name>A0A514CNZ9_9BACT</name>
<evidence type="ECO:0000256" key="6">
    <source>
        <dbReference type="NCBIfam" id="TIGR01225"/>
    </source>
</evidence>
<dbReference type="EC" id="4.3.1.3" evidence="2 6"/>
<comment type="catalytic activity">
    <reaction evidence="5 8">
        <text>L-histidine = trans-urocanate + NH4(+)</text>
        <dbReference type="Rhea" id="RHEA:21232"/>
        <dbReference type="ChEBI" id="CHEBI:17771"/>
        <dbReference type="ChEBI" id="CHEBI:28938"/>
        <dbReference type="ChEBI" id="CHEBI:57595"/>
        <dbReference type="EC" id="4.3.1.3"/>
    </reaction>
</comment>
<evidence type="ECO:0000256" key="9">
    <source>
        <dbReference type="RuleBase" id="RU004480"/>
    </source>
</evidence>
<accession>A0A514CNZ9</accession>
<evidence type="ECO:0000256" key="7">
    <source>
        <dbReference type="RuleBase" id="RU003954"/>
    </source>
</evidence>
<dbReference type="FunFam" id="1.10.275.10:FF:000005">
    <property type="entry name" value="Histidine ammonia-lyase"/>
    <property type="match status" value="1"/>
</dbReference>
<dbReference type="GO" id="GO:0005737">
    <property type="term" value="C:cytoplasm"/>
    <property type="evidence" value="ECO:0007669"/>
    <property type="project" value="UniProtKB-SubCell"/>
</dbReference>
<dbReference type="InterPro" id="IPR008948">
    <property type="entry name" value="L-Aspartase-like"/>
</dbReference>
<sequence length="511" mass="56571">MIDVAVKRGEYKVGEMPVTLERIHRVVSSGELLVISPAAMERIRRCRGYLDDKISQDETALFYGINTGFGYLQQVRIDRKEIQQLQYNLLQSHACGVGEKVPKELVRLMLLTKIESLSRGHSGVQLETVQRLVDFYNHDVLPVVYNQGSLGASGDLSPLSHLSLPLIGMGEVYFEGKILPSAQVLEEFGWQPVTLRSKEGLSLINGTQFMLSYGVHITQRAGALFRWADLIASISVDGFNGNLQPFNALIHQVRAHEGQLSTAAAMRHYLEGSEIALSKEKQVQDPYSFRCIPQVHGASKDTLAFVEKTFEREADSVTDNPNIFPDEDEILSGGNFHGQPLALGFDYLAIAMAEIGNISERRTYQLLSGQRGLPLFLVDDPGLHSGLMIPQYTAASVVSENKQLCTPASVDSIVSSNGQEDHVSMGANGATKCLRVLDNLEKILAIELLTAAQALEFRRPAKSSAIVEGLVGCYREQVSFNAQDRVLSVDIDKTIQFLRERKVEEFENLFS</sequence>
<dbReference type="NCBIfam" id="NF006871">
    <property type="entry name" value="PRK09367.1"/>
    <property type="match status" value="1"/>
</dbReference>
<dbReference type="InterPro" id="IPR024083">
    <property type="entry name" value="Fumarase/histidase_N"/>
</dbReference>
<dbReference type="GO" id="GO:0019557">
    <property type="term" value="P:L-histidine catabolic process to glutamate and formate"/>
    <property type="evidence" value="ECO:0007669"/>
    <property type="project" value="UniProtKB-UniPathway"/>
</dbReference>
<evidence type="ECO:0000256" key="1">
    <source>
        <dbReference type="ARBA" id="ARBA00005113"/>
    </source>
</evidence>
<dbReference type="OrthoDB" id="9806955at2"/>
<keyword evidence="4 7" id="KW-0456">Lyase</keyword>
<evidence type="ECO:0000256" key="5">
    <source>
        <dbReference type="ARBA" id="ARBA00049269"/>
    </source>
</evidence>
<evidence type="ECO:0000256" key="8">
    <source>
        <dbReference type="RuleBase" id="RU004479"/>
    </source>
</evidence>
<evidence type="ECO:0000256" key="4">
    <source>
        <dbReference type="ARBA" id="ARBA00023239"/>
    </source>
</evidence>
<dbReference type="UniPathway" id="UPA00379">
    <property type="reaction ID" value="UER00549"/>
</dbReference>
<dbReference type="KEGG" id="echi:FKX85_00995"/>
<dbReference type="GO" id="GO:0004397">
    <property type="term" value="F:histidine ammonia-lyase activity"/>
    <property type="evidence" value="ECO:0007669"/>
    <property type="project" value="UniProtKB-UniRule"/>
</dbReference>
<keyword evidence="3 8" id="KW-0369">Histidine metabolism</keyword>
<dbReference type="InterPro" id="IPR005921">
    <property type="entry name" value="HutH"/>
</dbReference>
<proteinExistence type="inferred from homology"/>
<organism evidence="10 11">
    <name type="scientific">Echinicola soli</name>
    <dbReference type="NCBI Taxonomy" id="2591634"/>
    <lineage>
        <taxon>Bacteria</taxon>
        <taxon>Pseudomonadati</taxon>
        <taxon>Bacteroidota</taxon>
        <taxon>Cytophagia</taxon>
        <taxon>Cytophagales</taxon>
        <taxon>Cyclobacteriaceae</taxon>
        <taxon>Echinicola</taxon>
    </lineage>
</organism>
<dbReference type="Gene3D" id="1.10.275.10">
    <property type="entry name" value="Fumarase/aspartase (N-terminal domain)"/>
    <property type="match status" value="1"/>
</dbReference>
<evidence type="ECO:0000256" key="2">
    <source>
        <dbReference type="ARBA" id="ARBA00012994"/>
    </source>
</evidence>
<dbReference type="NCBIfam" id="TIGR01225">
    <property type="entry name" value="hutH"/>
    <property type="match status" value="1"/>
</dbReference>
<comment type="similarity">
    <text evidence="7">Belongs to the PAL/histidase family.</text>
</comment>
<evidence type="ECO:0000256" key="3">
    <source>
        <dbReference type="ARBA" id="ARBA00022808"/>
    </source>
</evidence>
<dbReference type="InterPro" id="IPR001106">
    <property type="entry name" value="Aromatic_Lyase"/>
</dbReference>
<dbReference type="SUPFAM" id="SSF48557">
    <property type="entry name" value="L-aspartase-like"/>
    <property type="match status" value="1"/>
</dbReference>
<protein>
    <recommendedName>
        <fullName evidence="2 6">Histidine ammonia-lyase</fullName>
        <ecNumber evidence="2 6">4.3.1.3</ecNumber>
    </recommendedName>
</protein>
<dbReference type="FunFam" id="1.20.200.10:FF:000003">
    <property type="entry name" value="Histidine ammonia-lyase"/>
    <property type="match status" value="1"/>
</dbReference>